<evidence type="ECO:0000313" key="1">
    <source>
        <dbReference type="EMBL" id="CDW87660.1"/>
    </source>
</evidence>
<proteinExistence type="predicted"/>
<sequence length="195" mass="22664">MRKLAIIRKQIDEQVEDIHQRRLAEDPEIMFAHIASFDKIEQQRAHLKHLQETRKQINMFKGPFQKVIKNMLITKPLKQQRAKRNNSLLQNLLEKPSTSQSNAIQETKKQFEDLSMPVKAVIPQITTVKIADDLKLRIPQNFDLLYQNAGQNGKGPSKIMMEQEEYEKMSFIEKKLGTGNSYKQEALLMLVNHIG</sequence>
<organism evidence="1 2">
    <name type="scientific">Stylonychia lemnae</name>
    <name type="common">Ciliate</name>
    <dbReference type="NCBI Taxonomy" id="5949"/>
    <lineage>
        <taxon>Eukaryota</taxon>
        <taxon>Sar</taxon>
        <taxon>Alveolata</taxon>
        <taxon>Ciliophora</taxon>
        <taxon>Intramacronucleata</taxon>
        <taxon>Spirotrichea</taxon>
        <taxon>Stichotrichia</taxon>
        <taxon>Sporadotrichida</taxon>
        <taxon>Oxytrichidae</taxon>
        <taxon>Stylonychinae</taxon>
        <taxon>Stylonychia</taxon>
    </lineage>
</organism>
<protein>
    <submittedName>
        <fullName evidence="1">Uncharacterized protein</fullName>
    </submittedName>
</protein>
<keyword evidence="2" id="KW-1185">Reference proteome</keyword>
<dbReference type="EMBL" id="CCKQ01015817">
    <property type="protein sequence ID" value="CDW87660.1"/>
    <property type="molecule type" value="Genomic_DNA"/>
</dbReference>
<dbReference type="Proteomes" id="UP000039865">
    <property type="component" value="Unassembled WGS sequence"/>
</dbReference>
<dbReference type="AlphaFoldDB" id="A0A078AYY8"/>
<gene>
    <name evidence="1" type="primary">Contig14902.g15872</name>
    <name evidence="1" type="ORF">STYLEM_16770</name>
</gene>
<reference evidence="1 2" key="1">
    <citation type="submission" date="2014-06" db="EMBL/GenBank/DDBJ databases">
        <authorList>
            <person name="Swart Estienne"/>
        </authorList>
    </citation>
    <scope>NUCLEOTIDE SEQUENCE [LARGE SCALE GENOMIC DNA]</scope>
    <source>
        <strain evidence="1 2">130c</strain>
    </source>
</reference>
<dbReference type="InParanoid" id="A0A078AYY8"/>
<name>A0A078AYY8_STYLE</name>
<evidence type="ECO:0000313" key="2">
    <source>
        <dbReference type="Proteomes" id="UP000039865"/>
    </source>
</evidence>
<accession>A0A078AYY8</accession>